<keyword evidence="6" id="KW-0500">Molybdenum</keyword>
<comment type="cofactor">
    <cofactor evidence="6">
        <name>Mg(2+)</name>
        <dbReference type="ChEBI" id="CHEBI:18420"/>
    </cofactor>
</comment>
<gene>
    <name evidence="8" type="primary">moeA2</name>
    <name evidence="8" type="ORF">GCM10011352_32230</name>
</gene>
<keyword evidence="6" id="KW-0460">Magnesium</keyword>
<reference evidence="9" key="1">
    <citation type="journal article" date="2019" name="Int. J. Syst. Evol. Microbiol.">
        <title>The Global Catalogue of Microorganisms (GCM) 10K type strain sequencing project: providing services to taxonomists for standard genome sequencing and annotation.</title>
        <authorList>
            <consortium name="The Broad Institute Genomics Platform"/>
            <consortium name="The Broad Institute Genome Sequencing Center for Infectious Disease"/>
            <person name="Wu L."/>
            <person name="Ma J."/>
        </authorList>
    </citation>
    <scope>NUCLEOTIDE SEQUENCE [LARGE SCALE GENOMIC DNA]</scope>
    <source>
        <strain evidence="9">CGMCC 1.15341</strain>
    </source>
</reference>
<protein>
    <recommendedName>
        <fullName evidence="6">Molybdopterin molybdenumtransferase</fullName>
        <ecNumber evidence="6">2.10.1.1</ecNumber>
    </recommendedName>
</protein>
<evidence type="ECO:0000256" key="5">
    <source>
        <dbReference type="ARBA" id="ARBA00047317"/>
    </source>
</evidence>
<evidence type="ECO:0000259" key="7">
    <source>
        <dbReference type="SMART" id="SM00852"/>
    </source>
</evidence>
<accession>A0ABQ1KNQ8</accession>
<organism evidence="8 9">
    <name type="scientific">Marinobacterium zhoushanense</name>
    <dbReference type="NCBI Taxonomy" id="1679163"/>
    <lineage>
        <taxon>Bacteria</taxon>
        <taxon>Pseudomonadati</taxon>
        <taxon>Pseudomonadota</taxon>
        <taxon>Gammaproteobacteria</taxon>
        <taxon>Oceanospirillales</taxon>
        <taxon>Oceanospirillaceae</taxon>
        <taxon>Marinobacterium</taxon>
    </lineage>
</organism>
<dbReference type="Proteomes" id="UP000629025">
    <property type="component" value="Unassembled WGS sequence"/>
</dbReference>
<evidence type="ECO:0000256" key="6">
    <source>
        <dbReference type="RuleBase" id="RU365090"/>
    </source>
</evidence>
<dbReference type="EMBL" id="BMIJ01000007">
    <property type="protein sequence ID" value="GGC03605.1"/>
    <property type="molecule type" value="Genomic_DNA"/>
</dbReference>
<dbReference type="InterPro" id="IPR036688">
    <property type="entry name" value="MoeA_C_domain_IV_sf"/>
</dbReference>
<dbReference type="PANTHER" id="PTHR10192:SF5">
    <property type="entry name" value="GEPHYRIN"/>
    <property type="match status" value="1"/>
</dbReference>
<evidence type="ECO:0000256" key="2">
    <source>
        <dbReference type="ARBA" id="ARBA00005046"/>
    </source>
</evidence>
<evidence type="ECO:0000256" key="4">
    <source>
        <dbReference type="ARBA" id="ARBA00023150"/>
    </source>
</evidence>
<name>A0ABQ1KNQ8_9GAMM</name>
<dbReference type="InterPro" id="IPR001453">
    <property type="entry name" value="MoaB/Mog_dom"/>
</dbReference>
<dbReference type="Pfam" id="PF03454">
    <property type="entry name" value="MoeA_C"/>
    <property type="match status" value="1"/>
</dbReference>
<proteinExistence type="inferred from homology"/>
<comment type="caution">
    <text evidence="8">The sequence shown here is derived from an EMBL/GenBank/DDBJ whole genome shotgun (WGS) entry which is preliminary data.</text>
</comment>
<comment type="similarity">
    <text evidence="3 6">Belongs to the MoeA family.</text>
</comment>
<sequence length="412" mass="43212">MSGCDQPGCGQPGLMPLAQAREQLLARAECRAQRERCPLTAAAGRILASDIYAEVDVPPADNSAMDGYAVRLSDLDPNDETWLRISQRIPAGSAPAALTAASAARIFTGAEIPAGADAVVMQEQVRVEGDRVVVPAGVRAQQNIRPRGQDLAAGTLVLGAGARLTPVALGVLASIGVAEVDVYKPLRVAILSTGDELVEPGLPLAAGQIYNSNAYLIRGLLQTLGMQVVELGAVADTPEATEVALRQAAEVADLILTTGGVSVGEEDHVKAAIEKLGRIDLWKVNIKPGKPFAAGWVADVPLYALPGNPGSALITFALLAQPCLLKAQGVTTTEPFSLPVRAGFSRMRAQSRDEYLRVNCTSDGVATPWSNQSSGMLSSLLNTNGLLRVPAGTLVEQGQMLEFFPLAMLLRP</sequence>
<dbReference type="RefSeq" id="WP_188750197.1">
    <property type="nucleotide sequence ID" value="NZ_BMIJ01000007.1"/>
</dbReference>
<dbReference type="InterPro" id="IPR005111">
    <property type="entry name" value="MoeA_C_domain_IV"/>
</dbReference>
<evidence type="ECO:0000313" key="8">
    <source>
        <dbReference type="EMBL" id="GGC03605.1"/>
    </source>
</evidence>
<feature type="domain" description="MoaB/Mog" evidence="7">
    <location>
        <begin position="189"/>
        <end position="326"/>
    </location>
</feature>
<dbReference type="InterPro" id="IPR036135">
    <property type="entry name" value="MoeA_linker/N_sf"/>
</dbReference>
<dbReference type="SUPFAM" id="SSF63867">
    <property type="entry name" value="MoeA C-terminal domain-like"/>
    <property type="match status" value="1"/>
</dbReference>
<dbReference type="Pfam" id="PF03453">
    <property type="entry name" value="MoeA_N"/>
    <property type="match status" value="1"/>
</dbReference>
<comment type="function">
    <text evidence="1 6">Catalyzes the insertion of molybdate into adenylated molybdopterin with the concomitant release of AMP.</text>
</comment>
<dbReference type="NCBIfam" id="TIGR00177">
    <property type="entry name" value="molyb_syn"/>
    <property type="match status" value="1"/>
</dbReference>
<dbReference type="SMART" id="SM00852">
    <property type="entry name" value="MoCF_biosynth"/>
    <property type="match status" value="1"/>
</dbReference>
<dbReference type="NCBIfam" id="NF045515">
    <property type="entry name" value="Glp_gephyrin"/>
    <property type="match status" value="1"/>
</dbReference>
<dbReference type="InterPro" id="IPR005110">
    <property type="entry name" value="MoeA_linker/N"/>
</dbReference>
<dbReference type="SUPFAM" id="SSF63882">
    <property type="entry name" value="MoeA N-terminal region -like"/>
    <property type="match status" value="1"/>
</dbReference>
<keyword evidence="6" id="KW-0479">Metal-binding</keyword>
<comment type="catalytic activity">
    <reaction evidence="5">
        <text>adenylyl-molybdopterin + molybdate = Mo-molybdopterin + AMP + H(+)</text>
        <dbReference type="Rhea" id="RHEA:35047"/>
        <dbReference type="ChEBI" id="CHEBI:15378"/>
        <dbReference type="ChEBI" id="CHEBI:36264"/>
        <dbReference type="ChEBI" id="CHEBI:62727"/>
        <dbReference type="ChEBI" id="CHEBI:71302"/>
        <dbReference type="ChEBI" id="CHEBI:456215"/>
        <dbReference type="EC" id="2.10.1.1"/>
    </reaction>
</comment>
<dbReference type="Gene3D" id="2.40.340.10">
    <property type="entry name" value="MoeA, C-terminal, domain IV"/>
    <property type="match status" value="1"/>
</dbReference>
<keyword evidence="6" id="KW-0808">Transferase</keyword>
<comment type="pathway">
    <text evidence="2 6">Cofactor biosynthesis; molybdopterin biosynthesis.</text>
</comment>
<dbReference type="Gene3D" id="3.90.105.10">
    <property type="entry name" value="Molybdopterin biosynthesis moea protein, domain 2"/>
    <property type="match status" value="1"/>
</dbReference>
<evidence type="ECO:0000256" key="1">
    <source>
        <dbReference type="ARBA" id="ARBA00002901"/>
    </source>
</evidence>
<keyword evidence="4 6" id="KW-0501">Molybdenum cofactor biosynthesis</keyword>
<dbReference type="InterPro" id="IPR038987">
    <property type="entry name" value="MoeA-like"/>
</dbReference>
<evidence type="ECO:0000313" key="9">
    <source>
        <dbReference type="Proteomes" id="UP000629025"/>
    </source>
</evidence>
<dbReference type="Pfam" id="PF00994">
    <property type="entry name" value="MoCF_biosynth"/>
    <property type="match status" value="1"/>
</dbReference>
<dbReference type="PANTHER" id="PTHR10192">
    <property type="entry name" value="MOLYBDOPTERIN BIOSYNTHESIS PROTEIN"/>
    <property type="match status" value="1"/>
</dbReference>
<dbReference type="Gene3D" id="2.170.190.11">
    <property type="entry name" value="Molybdopterin biosynthesis moea protein, domain 3"/>
    <property type="match status" value="1"/>
</dbReference>
<dbReference type="InterPro" id="IPR036425">
    <property type="entry name" value="MoaB/Mog-like_dom_sf"/>
</dbReference>
<keyword evidence="9" id="KW-1185">Reference proteome</keyword>
<evidence type="ECO:0000256" key="3">
    <source>
        <dbReference type="ARBA" id="ARBA00010763"/>
    </source>
</evidence>
<dbReference type="SUPFAM" id="SSF53218">
    <property type="entry name" value="Molybdenum cofactor biosynthesis proteins"/>
    <property type="match status" value="1"/>
</dbReference>
<dbReference type="Gene3D" id="3.40.980.10">
    <property type="entry name" value="MoaB/Mog-like domain"/>
    <property type="match status" value="1"/>
</dbReference>
<dbReference type="EC" id="2.10.1.1" evidence="6"/>
<dbReference type="CDD" id="cd00887">
    <property type="entry name" value="MoeA"/>
    <property type="match status" value="1"/>
</dbReference>